<evidence type="ECO:0000313" key="1">
    <source>
        <dbReference type="EMBL" id="ENZ34605.1"/>
    </source>
</evidence>
<dbReference type="HOGENOM" id="CLU_3023911_0_0_9"/>
<evidence type="ECO:0000313" key="2">
    <source>
        <dbReference type="Proteomes" id="UP000013041"/>
    </source>
</evidence>
<name>N9Z4J0_9FIRM</name>
<proteinExistence type="predicted"/>
<dbReference type="Proteomes" id="UP000013041">
    <property type="component" value="Unassembled WGS sequence"/>
</dbReference>
<comment type="caution">
    <text evidence="1">The sequence shown here is derived from an EMBL/GenBank/DDBJ whole genome shotgun (WGS) entry which is preliminary data.</text>
</comment>
<sequence>MYNMKIEFSKKELNEIMEEMDQAQEKIFECWKRLESLGVAVVRESGHSDEQPDRN</sequence>
<gene>
    <name evidence="1" type="ORF">HMPREF1097_03992</name>
</gene>
<organism evidence="1 2">
    <name type="scientific">Enterocloster bolteae 90B8</name>
    <dbReference type="NCBI Taxonomy" id="997897"/>
    <lineage>
        <taxon>Bacteria</taxon>
        <taxon>Bacillati</taxon>
        <taxon>Bacillota</taxon>
        <taxon>Clostridia</taxon>
        <taxon>Lachnospirales</taxon>
        <taxon>Lachnospiraceae</taxon>
        <taxon>Enterocloster</taxon>
    </lineage>
</organism>
<protein>
    <submittedName>
        <fullName evidence="1">Uncharacterized protein</fullName>
    </submittedName>
</protein>
<dbReference type="AlphaFoldDB" id="N9Z4J0"/>
<accession>N9Z4J0</accession>
<dbReference type="RefSeq" id="WP_002573220.1">
    <property type="nucleotide sequence ID" value="NZ_KB851156.1"/>
</dbReference>
<dbReference type="EMBL" id="AGYG01000028">
    <property type="protein sequence ID" value="ENZ34605.1"/>
    <property type="molecule type" value="Genomic_DNA"/>
</dbReference>
<dbReference type="PATRIC" id="fig|997897.5.peg.4200"/>
<reference evidence="1 2" key="1">
    <citation type="submission" date="2013-01" db="EMBL/GenBank/DDBJ databases">
        <title>The Genome Sequence of Clostridium bolteae 90B8.</title>
        <authorList>
            <consortium name="The Broad Institute Genome Sequencing Platform"/>
            <person name="Earl A."/>
            <person name="Ward D."/>
            <person name="Feldgarden M."/>
            <person name="Gevers D."/>
            <person name="Courvalin P."/>
            <person name="Lambert T."/>
            <person name="Walker B."/>
            <person name="Young S.K."/>
            <person name="Zeng Q."/>
            <person name="Gargeya S."/>
            <person name="Fitzgerald M."/>
            <person name="Haas B."/>
            <person name="Abouelleil A."/>
            <person name="Alvarado L."/>
            <person name="Arachchi H.M."/>
            <person name="Berlin A.M."/>
            <person name="Chapman S.B."/>
            <person name="Dewar J."/>
            <person name="Goldberg J."/>
            <person name="Griggs A."/>
            <person name="Gujja S."/>
            <person name="Hansen M."/>
            <person name="Howarth C."/>
            <person name="Imamovic A."/>
            <person name="Larimer J."/>
            <person name="McCowan C."/>
            <person name="Murphy C."/>
            <person name="Neiman D."/>
            <person name="Pearson M."/>
            <person name="Priest M."/>
            <person name="Roberts A."/>
            <person name="Saif S."/>
            <person name="Shea T."/>
            <person name="Sisk P."/>
            <person name="Sykes S."/>
            <person name="Wortman J."/>
            <person name="Nusbaum C."/>
            <person name="Birren B."/>
        </authorList>
    </citation>
    <scope>NUCLEOTIDE SEQUENCE [LARGE SCALE GENOMIC DNA]</scope>
    <source>
        <strain evidence="1 2">90B8</strain>
    </source>
</reference>